<feature type="region of interest" description="Disordered" evidence="1">
    <location>
        <begin position="43"/>
        <end position="117"/>
    </location>
</feature>
<protein>
    <submittedName>
        <fullName evidence="2">Uncharacterized protein</fullName>
    </submittedName>
</protein>
<feature type="compositionally biased region" description="Basic and acidic residues" evidence="1">
    <location>
        <begin position="1"/>
        <end position="11"/>
    </location>
</feature>
<evidence type="ECO:0000313" key="2">
    <source>
        <dbReference type="EMBL" id="MPC71713.1"/>
    </source>
</evidence>
<comment type="caution">
    <text evidence="2">The sequence shown here is derived from an EMBL/GenBank/DDBJ whole genome shotgun (WGS) entry which is preliminary data.</text>
</comment>
<evidence type="ECO:0000313" key="3">
    <source>
        <dbReference type="Proteomes" id="UP000324222"/>
    </source>
</evidence>
<dbReference type="EMBL" id="VSRR010033449">
    <property type="protein sequence ID" value="MPC71713.1"/>
    <property type="molecule type" value="Genomic_DNA"/>
</dbReference>
<feature type="region of interest" description="Disordered" evidence="1">
    <location>
        <begin position="1"/>
        <end position="23"/>
    </location>
</feature>
<dbReference type="Proteomes" id="UP000324222">
    <property type="component" value="Unassembled WGS sequence"/>
</dbReference>
<sequence>MTGGGKTEEVVGKQTNPHSLKDKRLFLSRSLASGHIAFTIIDSYSKHPTSPYSGGNVLPARLKERGEGESKPAPCEGSRTHQVPAPQALSPRGLPESSGDAKSHRRDALHYPRQKAS</sequence>
<reference evidence="2 3" key="1">
    <citation type="submission" date="2019-05" db="EMBL/GenBank/DDBJ databases">
        <title>Another draft genome of Portunus trituberculatus and its Hox gene families provides insights of decapod evolution.</title>
        <authorList>
            <person name="Jeong J.-H."/>
            <person name="Song I."/>
            <person name="Kim S."/>
            <person name="Choi T."/>
            <person name="Kim D."/>
            <person name="Ryu S."/>
            <person name="Kim W."/>
        </authorList>
    </citation>
    <scope>NUCLEOTIDE SEQUENCE [LARGE SCALE GENOMIC DNA]</scope>
    <source>
        <tissue evidence="2">Muscle</tissue>
    </source>
</reference>
<feature type="compositionally biased region" description="Basic and acidic residues" evidence="1">
    <location>
        <begin position="61"/>
        <end position="70"/>
    </location>
</feature>
<dbReference type="AlphaFoldDB" id="A0A5B7HNM1"/>
<evidence type="ECO:0000256" key="1">
    <source>
        <dbReference type="SAM" id="MobiDB-lite"/>
    </source>
</evidence>
<feature type="compositionally biased region" description="Basic and acidic residues" evidence="1">
    <location>
        <begin position="99"/>
        <end position="110"/>
    </location>
</feature>
<gene>
    <name evidence="2" type="ORF">E2C01_065999</name>
</gene>
<proteinExistence type="predicted"/>
<name>A0A5B7HNM1_PORTR</name>
<organism evidence="2 3">
    <name type="scientific">Portunus trituberculatus</name>
    <name type="common">Swimming crab</name>
    <name type="synonym">Neptunus trituberculatus</name>
    <dbReference type="NCBI Taxonomy" id="210409"/>
    <lineage>
        <taxon>Eukaryota</taxon>
        <taxon>Metazoa</taxon>
        <taxon>Ecdysozoa</taxon>
        <taxon>Arthropoda</taxon>
        <taxon>Crustacea</taxon>
        <taxon>Multicrustacea</taxon>
        <taxon>Malacostraca</taxon>
        <taxon>Eumalacostraca</taxon>
        <taxon>Eucarida</taxon>
        <taxon>Decapoda</taxon>
        <taxon>Pleocyemata</taxon>
        <taxon>Brachyura</taxon>
        <taxon>Eubrachyura</taxon>
        <taxon>Portunoidea</taxon>
        <taxon>Portunidae</taxon>
        <taxon>Portuninae</taxon>
        <taxon>Portunus</taxon>
    </lineage>
</organism>
<accession>A0A5B7HNM1</accession>
<keyword evidence="3" id="KW-1185">Reference proteome</keyword>